<evidence type="ECO:0000313" key="2">
    <source>
        <dbReference type="Proteomes" id="UP000547510"/>
    </source>
</evidence>
<dbReference type="AlphaFoldDB" id="A0A841CBQ8"/>
<protein>
    <submittedName>
        <fullName evidence="1">Uncharacterized protein</fullName>
    </submittedName>
</protein>
<sequence>MNHQDLLDSLATMFDRLDPPPVLLAAQAQSALAERCDARLSRLITDSAHTTRTDVRGTDRVRTMRFADLDLHLEPTATGLHLTGLARTGSQAVTRWPGGATTSDIDPTGWFHVDHVPPGPVRLLLRREGHPDLATRWFVA</sequence>
<organism evidence="1 2">
    <name type="scientific">Saccharothrix tamanrassetensis</name>
    <dbReference type="NCBI Taxonomy" id="1051531"/>
    <lineage>
        <taxon>Bacteria</taxon>
        <taxon>Bacillati</taxon>
        <taxon>Actinomycetota</taxon>
        <taxon>Actinomycetes</taxon>
        <taxon>Pseudonocardiales</taxon>
        <taxon>Pseudonocardiaceae</taxon>
        <taxon>Saccharothrix</taxon>
    </lineage>
</organism>
<proteinExistence type="predicted"/>
<dbReference type="RefSeq" id="WP_184689091.1">
    <property type="nucleotide sequence ID" value="NZ_JACHJN010000002.1"/>
</dbReference>
<accession>A0A841CBQ8</accession>
<dbReference type="Proteomes" id="UP000547510">
    <property type="component" value="Unassembled WGS sequence"/>
</dbReference>
<evidence type="ECO:0000313" key="1">
    <source>
        <dbReference type="EMBL" id="MBB5954661.1"/>
    </source>
</evidence>
<dbReference type="EMBL" id="JACHJN010000002">
    <property type="protein sequence ID" value="MBB5954661.1"/>
    <property type="molecule type" value="Genomic_DNA"/>
</dbReference>
<name>A0A841CBQ8_9PSEU</name>
<reference evidence="1 2" key="1">
    <citation type="submission" date="2020-08" db="EMBL/GenBank/DDBJ databases">
        <title>Genomic Encyclopedia of Type Strains, Phase III (KMG-III): the genomes of soil and plant-associated and newly described type strains.</title>
        <authorList>
            <person name="Whitman W."/>
        </authorList>
    </citation>
    <scope>NUCLEOTIDE SEQUENCE [LARGE SCALE GENOMIC DNA]</scope>
    <source>
        <strain evidence="1 2">CECT 8640</strain>
    </source>
</reference>
<gene>
    <name evidence="1" type="ORF">FHS29_001231</name>
</gene>
<comment type="caution">
    <text evidence="1">The sequence shown here is derived from an EMBL/GenBank/DDBJ whole genome shotgun (WGS) entry which is preliminary data.</text>
</comment>
<keyword evidence="2" id="KW-1185">Reference proteome</keyword>